<feature type="compositionally biased region" description="Basic and acidic residues" evidence="1">
    <location>
        <begin position="292"/>
        <end position="302"/>
    </location>
</feature>
<dbReference type="Pfam" id="PF24645">
    <property type="entry name" value="DUF7639"/>
    <property type="match status" value="1"/>
</dbReference>
<evidence type="ECO:0000259" key="2">
    <source>
        <dbReference type="Pfam" id="PF24644"/>
    </source>
</evidence>
<dbReference type="InterPro" id="IPR056055">
    <property type="entry name" value="DUF7638"/>
</dbReference>
<feature type="domain" description="DUF7638" evidence="2">
    <location>
        <begin position="143"/>
        <end position="251"/>
    </location>
</feature>
<feature type="region of interest" description="Disordered" evidence="1">
    <location>
        <begin position="292"/>
        <end position="316"/>
    </location>
</feature>
<dbReference type="AlphaFoldDB" id="A0A3D3R625"/>
<dbReference type="InterPro" id="IPR056056">
    <property type="entry name" value="DUF7639"/>
</dbReference>
<accession>A0A3D3R625</accession>
<dbReference type="Proteomes" id="UP000263642">
    <property type="component" value="Unassembled WGS sequence"/>
</dbReference>
<evidence type="ECO:0000259" key="3">
    <source>
        <dbReference type="Pfam" id="PF24645"/>
    </source>
</evidence>
<evidence type="ECO:0000313" key="5">
    <source>
        <dbReference type="Proteomes" id="UP000263642"/>
    </source>
</evidence>
<feature type="domain" description="DUF7638" evidence="2">
    <location>
        <begin position="18"/>
        <end position="109"/>
    </location>
</feature>
<evidence type="ECO:0000256" key="1">
    <source>
        <dbReference type="SAM" id="MobiDB-lite"/>
    </source>
</evidence>
<reference evidence="4 5" key="1">
    <citation type="journal article" date="2018" name="Nat. Biotechnol.">
        <title>A standardized bacterial taxonomy based on genome phylogeny substantially revises the tree of life.</title>
        <authorList>
            <person name="Parks D.H."/>
            <person name="Chuvochina M."/>
            <person name="Waite D.W."/>
            <person name="Rinke C."/>
            <person name="Skarshewski A."/>
            <person name="Chaumeil P.A."/>
            <person name="Hugenholtz P."/>
        </authorList>
    </citation>
    <scope>NUCLEOTIDE SEQUENCE [LARGE SCALE GENOMIC DNA]</scope>
    <source>
        <strain evidence="4">UBA9375</strain>
    </source>
</reference>
<organism evidence="4 5">
    <name type="scientific">Gimesia maris</name>
    <dbReference type="NCBI Taxonomy" id="122"/>
    <lineage>
        <taxon>Bacteria</taxon>
        <taxon>Pseudomonadati</taxon>
        <taxon>Planctomycetota</taxon>
        <taxon>Planctomycetia</taxon>
        <taxon>Planctomycetales</taxon>
        <taxon>Planctomycetaceae</taxon>
        <taxon>Gimesia</taxon>
    </lineage>
</organism>
<name>A0A3D3R625_9PLAN</name>
<protein>
    <submittedName>
        <fullName evidence="4">Uncharacterized protein</fullName>
    </submittedName>
</protein>
<gene>
    <name evidence="4" type="ORF">DIT97_13620</name>
</gene>
<comment type="caution">
    <text evidence="4">The sequence shown here is derived from an EMBL/GenBank/DDBJ whole genome shotgun (WGS) entry which is preliminary data.</text>
</comment>
<sequence length="316" mass="36095">MTTSALLRPAARLDWEKRGIAIPGLIRNGNFFFTELKVFANGLFDAWGGLDLDFLDRKFQSGWISPRIPDGANFSAHSLIHGKVISGSWSHDSNSLHQRLRNDLQSLNSGQQNLIDFEGEDVEVKEGVRYAKYGWIRTTPQRKHQSGKSPEGETRYAFIRQQGQVYLVPLRIYADGLIDVHPKFGEEKLVDLHELQRMLESNELCYEIDDHTSIEIDSLGRFEVSGVHPCVYSSEDFMSEIEDSILKLNGVPGSIHHCLLVHQEYQKNQTPENKVRLKQAYEAIPEHKRMYAGDMDSKDGPIRRIIYGDQDSDYES</sequence>
<proteinExistence type="predicted"/>
<dbReference type="Pfam" id="PF24644">
    <property type="entry name" value="DUF7638"/>
    <property type="match status" value="2"/>
</dbReference>
<feature type="domain" description="DUF7639" evidence="3">
    <location>
        <begin position="254"/>
        <end position="308"/>
    </location>
</feature>
<evidence type="ECO:0000313" key="4">
    <source>
        <dbReference type="EMBL" id="HCO24026.1"/>
    </source>
</evidence>
<dbReference type="EMBL" id="DQAY01000078">
    <property type="protein sequence ID" value="HCO24026.1"/>
    <property type="molecule type" value="Genomic_DNA"/>
</dbReference>